<comment type="catalytic activity">
    <reaction evidence="11">
        <text>all-trans-decaprenyl diphosphate + 4-hydroxybenzoate = 4-hydroxy-3-(all-trans-decaprenyl)benzoate + diphosphate</text>
        <dbReference type="Rhea" id="RHEA:44564"/>
        <dbReference type="ChEBI" id="CHEBI:17879"/>
        <dbReference type="ChEBI" id="CHEBI:33019"/>
        <dbReference type="ChEBI" id="CHEBI:60721"/>
        <dbReference type="ChEBI" id="CHEBI:84503"/>
        <dbReference type="EC" id="2.5.1.39"/>
    </reaction>
    <physiologicalReaction direction="left-to-right" evidence="11">
        <dbReference type="Rhea" id="RHEA:44565"/>
    </physiologicalReaction>
</comment>
<dbReference type="AlphaFoldDB" id="A0A915NPK6"/>
<dbReference type="GO" id="GO:0008299">
    <property type="term" value="P:isoprenoid biosynthetic process"/>
    <property type="evidence" value="ECO:0007669"/>
    <property type="project" value="UniProtKB-UniRule"/>
</dbReference>
<comment type="similarity">
    <text evidence="4 14">Belongs to the UbiA prenyltransferase family.</text>
</comment>
<dbReference type="WBParaSite" id="scf7180000419013.g3243">
    <property type="protein sequence ID" value="scf7180000419013.g3243"/>
    <property type="gene ID" value="scf7180000419013.g3243"/>
</dbReference>
<evidence type="ECO:0000256" key="5">
    <source>
        <dbReference type="ARBA" id="ARBA00022679"/>
    </source>
</evidence>
<dbReference type="NCBIfam" id="TIGR01474">
    <property type="entry name" value="ubiA_proteo"/>
    <property type="match status" value="1"/>
</dbReference>
<reference evidence="16" key="1">
    <citation type="submission" date="2022-11" db="UniProtKB">
        <authorList>
            <consortium name="WormBaseParasite"/>
        </authorList>
    </citation>
    <scope>IDENTIFICATION</scope>
</reference>
<comment type="catalytic activity">
    <reaction evidence="12">
        <text>all-trans-nonaprenyl diphosphate + 4-hydroxybenzoate = 4-hydroxy-3-(all-trans-nonaprenyl)benzoate + diphosphate</text>
        <dbReference type="Rhea" id="RHEA:17709"/>
        <dbReference type="ChEBI" id="CHEBI:17879"/>
        <dbReference type="ChEBI" id="CHEBI:33019"/>
        <dbReference type="ChEBI" id="CHEBI:58391"/>
        <dbReference type="ChEBI" id="CHEBI:84502"/>
        <dbReference type="EC" id="2.5.1.39"/>
    </reaction>
    <physiologicalReaction direction="left-to-right" evidence="12">
        <dbReference type="Rhea" id="RHEA:17710"/>
    </physiologicalReaction>
</comment>
<dbReference type="Pfam" id="PF01040">
    <property type="entry name" value="UbiA"/>
    <property type="match status" value="2"/>
</dbReference>
<dbReference type="Proteomes" id="UP000887560">
    <property type="component" value="Unplaced"/>
</dbReference>
<dbReference type="Gene3D" id="1.10.357.140">
    <property type="entry name" value="UbiA prenyltransferase"/>
    <property type="match status" value="2"/>
</dbReference>
<keyword evidence="14" id="KW-0496">Mitochondrion</keyword>
<dbReference type="InterPro" id="IPR030470">
    <property type="entry name" value="UbiA_prenylTrfase_CS"/>
</dbReference>
<dbReference type="Gene3D" id="1.20.120.1780">
    <property type="entry name" value="UbiA prenyltransferase"/>
    <property type="match status" value="1"/>
</dbReference>
<accession>A0A915NPK6</accession>
<dbReference type="GO" id="GO:0005743">
    <property type="term" value="C:mitochondrial inner membrane"/>
    <property type="evidence" value="ECO:0007669"/>
    <property type="project" value="UniProtKB-SubCell"/>
</dbReference>
<keyword evidence="7 14" id="KW-0812">Transmembrane</keyword>
<evidence type="ECO:0000256" key="3">
    <source>
        <dbReference type="ARBA" id="ARBA00005179"/>
    </source>
</evidence>
<organism evidence="15 16">
    <name type="scientific">Meloidogyne floridensis</name>
    <dbReference type="NCBI Taxonomy" id="298350"/>
    <lineage>
        <taxon>Eukaryota</taxon>
        <taxon>Metazoa</taxon>
        <taxon>Ecdysozoa</taxon>
        <taxon>Nematoda</taxon>
        <taxon>Chromadorea</taxon>
        <taxon>Rhabditida</taxon>
        <taxon>Tylenchina</taxon>
        <taxon>Tylenchomorpha</taxon>
        <taxon>Tylenchoidea</taxon>
        <taxon>Meloidogynidae</taxon>
        <taxon>Meloidogyninae</taxon>
        <taxon>Meloidogyne</taxon>
    </lineage>
</organism>
<keyword evidence="8 14" id="KW-1133">Transmembrane helix</keyword>
<dbReference type="GO" id="GO:0006744">
    <property type="term" value="P:ubiquinone biosynthetic process"/>
    <property type="evidence" value="ECO:0007669"/>
    <property type="project" value="UniProtKB-UniRule"/>
</dbReference>
<evidence type="ECO:0000313" key="16">
    <source>
        <dbReference type="WBParaSite" id="scf7180000419013.g3243"/>
    </source>
</evidence>
<feature type="transmembrane region" description="Helical" evidence="14">
    <location>
        <begin position="456"/>
        <end position="471"/>
    </location>
</feature>
<keyword evidence="10 14" id="KW-0414">Isoprene biosynthesis</keyword>
<evidence type="ECO:0000256" key="14">
    <source>
        <dbReference type="HAMAP-Rule" id="MF_03189"/>
    </source>
</evidence>
<evidence type="ECO:0000256" key="4">
    <source>
        <dbReference type="ARBA" id="ARBA00005985"/>
    </source>
</evidence>
<comment type="catalytic activity">
    <reaction evidence="13">
        <text>an all-trans-polyprenyl diphosphate + 4-hydroxybenzoate = a 4-hydroxy-3-(all-trans-polyprenyl)benzoate + diphosphate</text>
        <dbReference type="Rhea" id="RHEA:44504"/>
        <dbReference type="Rhea" id="RHEA-COMP:9514"/>
        <dbReference type="Rhea" id="RHEA-COMP:9564"/>
        <dbReference type="ChEBI" id="CHEBI:17879"/>
        <dbReference type="ChEBI" id="CHEBI:33019"/>
        <dbReference type="ChEBI" id="CHEBI:58914"/>
        <dbReference type="ChEBI" id="CHEBI:78396"/>
        <dbReference type="EC" id="2.5.1.39"/>
    </reaction>
    <physiologicalReaction direction="left-to-right" evidence="13">
        <dbReference type="Rhea" id="RHEA:44505"/>
    </physiologicalReaction>
</comment>
<comment type="pathway">
    <text evidence="3">Secondary metabolite biosynthesis.</text>
</comment>
<dbReference type="InterPro" id="IPR039653">
    <property type="entry name" value="Prenyltransferase"/>
</dbReference>
<evidence type="ECO:0000256" key="11">
    <source>
        <dbReference type="ARBA" id="ARBA00049890"/>
    </source>
</evidence>
<keyword evidence="15" id="KW-1185">Reference proteome</keyword>
<evidence type="ECO:0000256" key="6">
    <source>
        <dbReference type="ARBA" id="ARBA00022688"/>
    </source>
</evidence>
<keyword evidence="6 14" id="KW-0831">Ubiquinone biosynthesis</keyword>
<evidence type="ECO:0000256" key="8">
    <source>
        <dbReference type="ARBA" id="ARBA00022989"/>
    </source>
</evidence>
<dbReference type="FunFam" id="1.10.357.140:FF:000003">
    <property type="entry name" value="4-hydroxybenzoate polyprenyltransferase, mitochondrial"/>
    <property type="match status" value="1"/>
</dbReference>
<keyword evidence="9 14" id="KW-0472">Membrane</keyword>
<dbReference type="CDD" id="cd13959">
    <property type="entry name" value="PT_UbiA_COQ2"/>
    <property type="match status" value="1"/>
</dbReference>
<dbReference type="EC" id="2.5.1.39" evidence="14"/>
<keyword evidence="14" id="KW-0999">Mitochondrion inner membrane</keyword>
<dbReference type="HAMAP" id="MF_01635">
    <property type="entry name" value="UbiA"/>
    <property type="match status" value="1"/>
</dbReference>
<protein>
    <recommendedName>
        <fullName evidence="14">4-hydroxybenzoate polyprenyltransferase, mitochondrial</fullName>
        <shortName evidence="14">4-HB polyprenyltransferase</shortName>
        <ecNumber evidence="14">2.5.1.39</ecNumber>
    </recommendedName>
    <alternativeName>
        <fullName evidence="14">Para-hydroxybenzoate--polyprenyltransferase</fullName>
        <shortName evidence="14">PHB:PPT</shortName>
        <shortName evidence="14">PHB:polyprenyltransferase</shortName>
    </alternativeName>
</protein>
<comment type="subcellular location">
    <subcellularLocation>
        <location evidence="2">Membrane</location>
        <topology evidence="2">Multi-pass membrane protein</topology>
    </subcellularLocation>
    <subcellularLocation>
        <location evidence="14">Mitochondrion inner membrane</location>
        <topology evidence="14">Multi-pass membrane protein</topology>
        <orientation evidence="14">Matrix side</orientation>
    </subcellularLocation>
</comment>
<evidence type="ECO:0000256" key="2">
    <source>
        <dbReference type="ARBA" id="ARBA00004141"/>
    </source>
</evidence>
<evidence type="ECO:0000256" key="1">
    <source>
        <dbReference type="ARBA" id="ARBA00001946"/>
    </source>
</evidence>
<dbReference type="InterPro" id="IPR000537">
    <property type="entry name" value="UbiA_prenyltransferase"/>
</dbReference>
<name>A0A915NPK6_9BILA</name>
<feature type="transmembrane region" description="Helical" evidence="14">
    <location>
        <begin position="162"/>
        <end position="180"/>
    </location>
</feature>
<keyword evidence="5 14" id="KW-0808">Transferase</keyword>
<sequence>MLKSCFSLLHFQSNLSITRLFQFKRLINSNFLRLYSTTNKIAKLPEKKPTNKLISCLKLMRADKPIGTWLLYWPGAWSIALSASPGCLPDAYLLGLFGVGSFLMRSSGCILNDLWDQDIDKKVARTKSRPLANGELTEKEAVLLLGGLLSASLAVLLQLNSLSIILGASSLWLVVVYPLAKRFTNWPQLVLEKKPTNKLISCLKLMRADKPIGTWLLYWPGAWSIALSASPGCLPDAYLLGLFGVGSFLMRSAGCILNDLWDQDIDKKVARTKSRPLANGELTEKEAVILLGGLLSASLAVLLQLNSLSIILGASSLWLVVVYPLAKRFTNWPQLVLGCTAVTGKFLPVICIPLYLACICWTMIYDTIYAFQDKKEDILIGLGSTAITFDKNREAWLNFFGLTMMLNLLYSGYMQELPWPFFVSLLVSSSHLIWQIKTLKIDNNSDCLKKFNSNKFIGITILIGIILSNLIKNKEEVVMEEQDDEEEENYGINKRNMNINFYC</sequence>
<evidence type="ECO:0000256" key="12">
    <source>
        <dbReference type="ARBA" id="ARBA00050454"/>
    </source>
</evidence>
<comment type="cofactor">
    <cofactor evidence="1 14">
        <name>Mg(2+)</name>
        <dbReference type="ChEBI" id="CHEBI:18420"/>
    </cofactor>
</comment>
<evidence type="ECO:0000256" key="9">
    <source>
        <dbReference type="ARBA" id="ARBA00023136"/>
    </source>
</evidence>
<evidence type="ECO:0000256" key="13">
    <source>
        <dbReference type="ARBA" id="ARBA00051182"/>
    </source>
</evidence>
<dbReference type="InterPro" id="IPR044878">
    <property type="entry name" value="UbiA_sf"/>
</dbReference>
<dbReference type="PANTHER" id="PTHR11048">
    <property type="entry name" value="PRENYLTRANSFERASES"/>
    <property type="match status" value="1"/>
</dbReference>
<dbReference type="PROSITE" id="PS00943">
    <property type="entry name" value="UBIA"/>
    <property type="match status" value="2"/>
</dbReference>
<evidence type="ECO:0000256" key="7">
    <source>
        <dbReference type="ARBA" id="ARBA00022692"/>
    </source>
</evidence>
<feature type="transmembrane region" description="Helical" evidence="14">
    <location>
        <begin position="305"/>
        <end position="326"/>
    </location>
</feature>
<dbReference type="GO" id="GO:0008412">
    <property type="term" value="F:4-hydroxybenzoate polyprenyltransferase activity"/>
    <property type="evidence" value="ECO:0007669"/>
    <property type="project" value="UniProtKB-EC"/>
</dbReference>
<dbReference type="InterPro" id="IPR006370">
    <property type="entry name" value="HB_polyprenyltransferase-like"/>
</dbReference>
<evidence type="ECO:0000256" key="10">
    <source>
        <dbReference type="ARBA" id="ARBA00023229"/>
    </source>
</evidence>
<dbReference type="FunFam" id="1.20.120.1780:FF:000001">
    <property type="entry name" value="4-hydroxybenzoate octaprenyltransferase"/>
    <property type="match status" value="1"/>
</dbReference>
<comment type="function">
    <text evidence="14">Catalyzes the prenylation of para-hydroxybenzoate (PHB) with an all-trans polyprenyl group. Mediates the second step in the final reaction sequence of coenzyme Q (CoQ) biosynthesis, which is the condensation of the polyisoprenoid side chain with PHB, generating the first membrane-bound Q intermediate.</text>
</comment>
<evidence type="ECO:0000313" key="15">
    <source>
        <dbReference type="Proteomes" id="UP000887560"/>
    </source>
</evidence>
<feature type="transmembrane region" description="Helical" evidence="14">
    <location>
        <begin position="346"/>
        <end position="365"/>
    </location>
</feature>
<dbReference type="PANTHER" id="PTHR11048:SF28">
    <property type="entry name" value="4-HYDROXYBENZOATE POLYPRENYLTRANSFERASE, MITOCHONDRIAL"/>
    <property type="match status" value="1"/>
</dbReference>
<dbReference type="FunFam" id="1.10.357.140:FF:000008">
    <property type="entry name" value="4-hydroxybenzoate octaprenyltransferase"/>
    <property type="match status" value="1"/>
</dbReference>
<feature type="transmembrane region" description="Helical" evidence="14">
    <location>
        <begin position="395"/>
        <end position="413"/>
    </location>
</feature>
<comment type="pathway">
    <text evidence="14">Cofactor biosynthesis; ubiquinone biosynthesis.</text>
</comment>
<proteinExistence type="inferred from homology"/>